<dbReference type="InterPro" id="IPR000719">
    <property type="entry name" value="Prot_kinase_dom"/>
</dbReference>
<reference evidence="2 3" key="1">
    <citation type="journal article" date="2020" name="Nat. Food">
        <title>A phased Vanilla planifolia genome enables genetic improvement of flavour and production.</title>
        <authorList>
            <person name="Hasing T."/>
            <person name="Tang H."/>
            <person name="Brym M."/>
            <person name="Khazi F."/>
            <person name="Huang T."/>
            <person name="Chambers A.H."/>
        </authorList>
    </citation>
    <scope>NUCLEOTIDE SEQUENCE [LARGE SCALE GENOMIC DNA]</scope>
    <source>
        <tissue evidence="2">Leaf</tissue>
    </source>
</reference>
<evidence type="ECO:0000313" key="3">
    <source>
        <dbReference type="Proteomes" id="UP000639772"/>
    </source>
</evidence>
<dbReference type="InterPro" id="IPR044630">
    <property type="entry name" value="SPA1/2/3/4"/>
</dbReference>
<sequence length="245" mass="28207">MVNKFESLHNPFIKTDEKILFGDTFDHTDSNAHVDWISLREWIKQKQDNFNKLERLNLFKQVMQIMDSLHSEGIALLHLRPSFFVVSLTGAVNYIGSFSVLVHARNSMGLIIQDATSKSHLKRKQETERDVDFKAIHLHKNIKFGHDQELHRILTSPFKKNEFVVQGNIHPLGSRIKGRMIEGTNDGSIKANDRNISPLGFQESLSQFHYLEDRWYASPEVTNENCCTLASNIYSLGILFFEGFT</sequence>
<dbReference type="InterPro" id="IPR011009">
    <property type="entry name" value="Kinase-like_dom_sf"/>
</dbReference>
<dbReference type="OrthoDB" id="1939555at2759"/>
<dbReference type="Proteomes" id="UP000639772">
    <property type="component" value="Chromosome 3"/>
</dbReference>
<dbReference type="EMBL" id="JADCNM010000003">
    <property type="protein sequence ID" value="KAG0490612.1"/>
    <property type="molecule type" value="Genomic_DNA"/>
</dbReference>
<dbReference type="PANTHER" id="PTHR44218:SF6">
    <property type="entry name" value="PROTEIN SUPPRESSOR OF PHYA-105 1"/>
    <property type="match status" value="1"/>
</dbReference>
<comment type="caution">
    <text evidence="2">The sequence shown here is derived from an EMBL/GenBank/DDBJ whole genome shotgun (WGS) entry which is preliminary data.</text>
</comment>
<organism evidence="2 3">
    <name type="scientific">Vanilla planifolia</name>
    <name type="common">Vanilla</name>
    <dbReference type="NCBI Taxonomy" id="51239"/>
    <lineage>
        <taxon>Eukaryota</taxon>
        <taxon>Viridiplantae</taxon>
        <taxon>Streptophyta</taxon>
        <taxon>Embryophyta</taxon>
        <taxon>Tracheophyta</taxon>
        <taxon>Spermatophyta</taxon>
        <taxon>Magnoliopsida</taxon>
        <taxon>Liliopsida</taxon>
        <taxon>Asparagales</taxon>
        <taxon>Orchidaceae</taxon>
        <taxon>Vanilloideae</taxon>
        <taxon>Vanilleae</taxon>
        <taxon>Vanilla</taxon>
    </lineage>
</organism>
<dbReference type="AlphaFoldDB" id="A0A835V9N0"/>
<gene>
    <name evidence="2" type="ORF">HPP92_007475</name>
</gene>
<name>A0A835V9N0_VANPL</name>
<dbReference type="GO" id="GO:0009640">
    <property type="term" value="P:photomorphogenesis"/>
    <property type="evidence" value="ECO:0007669"/>
    <property type="project" value="InterPro"/>
</dbReference>
<dbReference type="Gene3D" id="1.10.510.10">
    <property type="entry name" value="Transferase(Phosphotransferase) domain 1"/>
    <property type="match status" value="1"/>
</dbReference>
<dbReference type="PANTHER" id="PTHR44218">
    <property type="entry name" value="PROTEIN SPA1-RELATED 2"/>
    <property type="match status" value="1"/>
</dbReference>
<accession>A0A835V9N0</accession>
<feature type="domain" description="Protein kinase" evidence="1">
    <location>
        <begin position="1"/>
        <end position="245"/>
    </location>
</feature>
<proteinExistence type="predicted"/>
<dbReference type="SUPFAM" id="SSF56112">
    <property type="entry name" value="Protein kinase-like (PK-like)"/>
    <property type="match status" value="1"/>
</dbReference>
<dbReference type="GO" id="GO:0005524">
    <property type="term" value="F:ATP binding"/>
    <property type="evidence" value="ECO:0007669"/>
    <property type="project" value="InterPro"/>
</dbReference>
<dbReference type="GO" id="GO:0004672">
    <property type="term" value="F:protein kinase activity"/>
    <property type="evidence" value="ECO:0007669"/>
    <property type="project" value="InterPro"/>
</dbReference>
<evidence type="ECO:0000259" key="1">
    <source>
        <dbReference type="PROSITE" id="PS50011"/>
    </source>
</evidence>
<evidence type="ECO:0000313" key="2">
    <source>
        <dbReference type="EMBL" id="KAG0490612.1"/>
    </source>
</evidence>
<dbReference type="PROSITE" id="PS50011">
    <property type="entry name" value="PROTEIN_KINASE_DOM"/>
    <property type="match status" value="1"/>
</dbReference>
<protein>
    <recommendedName>
        <fullName evidence="1">Protein kinase domain-containing protein</fullName>
    </recommendedName>
</protein>